<dbReference type="Gene3D" id="1.25.10.10">
    <property type="entry name" value="Leucine-rich Repeat Variant"/>
    <property type="match status" value="2"/>
</dbReference>
<feature type="region of interest" description="Disordered" evidence="6">
    <location>
        <begin position="386"/>
        <end position="430"/>
    </location>
</feature>
<protein>
    <recommendedName>
        <fullName evidence="1">Nucleolar protein 9</fullName>
    </recommendedName>
    <alternativeName>
        <fullName evidence="3 4">Pumilio domain-containing protein NOP9</fullName>
    </alternativeName>
</protein>
<evidence type="ECO:0000256" key="6">
    <source>
        <dbReference type="SAM" id="MobiDB-lite"/>
    </source>
</evidence>
<dbReference type="SMART" id="SM00025">
    <property type="entry name" value="Pumilio"/>
    <property type="match status" value="6"/>
</dbReference>
<feature type="region of interest" description="Disordered" evidence="6">
    <location>
        <begin position="849"/>
        <end position="870"/>
    </location>
</feature>
<dbReference type="Proteomes" id="UP000320333">
    <property type="component" value="Unassembled WGS sequence"/>
</dbReference>
<evidence type="ECO:0000313" key="8">
    <source>
        <dbReference type="Proteomes" id="UP000320333"/>
    </source>
</evidence>
<dbReference type="Pfam" id="PF22493">
    <property type="entry name" value="PUF_NOP9"/>
    <property type="match status" value="1"/>
</dbReference>
<feature type="compositionally biased region" description="Basic residues" evidence="6">
    <location>
        <begin position="977"/>
        <end position="986"/>
    </location>
</feature>
<organism evidence="7 8">
    <name type="scientific">Chytriomyces confervae</name>
    <dbReference type="NCBI Taxonomy" id="246404"/>
    <lineage>
        <taxon>Eukaryota</taxon>
        <taxon>Fungi</taxon>
        <taxon>Fungi incertae sedis</taxon>
        <taxon>Chytridiomycota</taxon>
        <taxon>Chytridiomycota incertae sedis</taxon>
        <taxon>Chytridiomycetes</taxon>
        <taxon>Chytridiales</taxon>
        <taxon>Chytriomycetaceae</taxon>
        <taxon>Chytriomyces</taxon>
    </lineage>
</organism>
<feature type="region of interest" description="Disordered" evidence="6">
    <location>
        <begin position="1"/>
        <end position="210"/>
    </location>
</feature>
<evidence type="ECO:0000256" key="1">
    <source>
        <dbReference type="ARBA" id="ARBA00016427"/>
    </source>
</evidence>
<reference evidence="7 8" key="1">
    <citation type="journal article" date="2019" name="Sci. Rep.">
        <title>Comparative genomics of chytrid fungi reveal insights into the obligate biotrophic and pathogenic lifestyle of Synchytrium endobioticum.</title>
        <authorList>
            <person name="van de Vossenberg B.T.L.H."/>
            <person name="Warris S."/>
            <person name="Nguyen H.D.T."/>
            <person name="van Gent-Pelzer M.P.E."/>
            <person name="Joly D.L."/>
            <person name="van de Geest H.C."/>
            <person name="Bonants P.J.M."/>
            <person name="Smith D.S."/>
            <person name="Levesque C.A."/>
            <person name="van der Lee T.A.J."/>
        </authorList>
    </citation>
    <scope>NUCLEOTIDE SEQUENCE [LARGE SCALE GENOMIC DNA]</scope>
    <source>
        <strain evidence="7 8">CBS 675.73</strain>
    </source>
</reference>
<feature type="compositionally biased region" description="Acidic residues" evidence="6">
    <location>
        <begin position="124"/>
        <end position="135"/>
    </location>
</feature>
<dbReference type="AlphaFoldDB" id="A0A507FFG6"/>
<dbReference type="GO" id="GO:0005730">
    <property type="term" value="C:nucleolus"/>
    <property type="evidence" value="ECO:0007669"/>
    <property type="project" value="TreeGrafter"/>
</dbReference>
<dbReference type="GO" id="GO:0003723">
    <property type="term" value="F:RNA binding"/>
    <property type="evidence" value="ECO:0007669"/>
    <property type="project" value="InterPro"/>
</dbReference>
<dbReference type="STRING" id="246404.A0A507FFG6"/>
<name>A0A507FFG6_9FUNG</name>
<feature type="compositionally biased region" description="Low complexity" evidence="6">
    <location>
        <begin position="26"/>
        <end position="36"/>
    </location>
</feature>
<gene>
    <name evidence="7" type="ORF">CcCBS67573_g03850</name>
</gene>
<keyword evidence="2" id="KW-0677">Repeat</keyword>
<accession>A0A507FFG6</accession>
<dbReference type="GO" id="GO:0030688">
    <property type="term" value="C:preribosome, small subunit precursor"/>
    <property type="evidence" value="ECO:0007669"/>
    <property type="project" value="TreeGrafter"/>
</dbReference>
<dbReference type="PROSITE" id="PS50302">
    <property type="entry name" value="PUM"/>
    <property type="match status" value="1"/>
</dbReference>
<proteinExistence type="predicted"/>
<evidence type="ECO:0000313" key="7">
    <source>
        <dbReference type="EMBL" id="TPX74882.1"/>
    </source>
</evidence>
<evidence type="ECO:0000256" key="3">
    <source>
        <dbReference type="ARBA" id="ARBA00030932"/>
    </source>
</evidence>
<evidence type="ECO:0000256" key="4">
    <source>
        <dbReference type="ARBA" id="ARBA00031929"/>
    </source>
</evidence>
<feature type="compositionally biased region" description="Basic residues" evidence="6">
    <location>
        <begin position="100"/>
        <end position="110"/>
    </location>
</feature>
<feature type="region of interest" description="Disordered" evidence="6">
    <location>
        <begin position="906"/>
        <end position="925"/>
    </location>
</feature>
<dbReference type="GO" id="GO:0030686">
    <property type="term" value="C:90S preribosome"/>
    <property type="evidence" value="ECO:0007669"/>
    <property type="project" value="TreeGrafter"/>
</dbReference>
<keyword evidence="8" id="KW-1185">Reference proteome</keyword>
<dbReference type="GO" id="GO:0000472">
    <property type="term" value="P:endonucleolytic cleavage to generate mature 5'-end of SSU-rRNA from (SSU-rRNA, 5.8S rRNA, LSU-rRNA)"/>
    <property type="evidence" value="ECO:0007669"/>
    <property type="project" value="TreeGrafter"/>
</dbReference>
<dbReference type="OrthoDB" id="392571at2759"/>
<dbReference type="EMBL" id="QEAP01000104">
    <property type="protein sequence ID" value="TPX74882.1"/>
    <property type="molecule type" value="Genomic_DNA"/>
</dbReference>
<comment type="caution">
    <text evidence="7">The sequence shown here is derived from an EMBL/GenBank/DDBJ whole genome shotgun (WGS) entry which is preliminary data.</text>
</comment>
<evidence type="ECO:0000256" key="2">
    <source>
        <dbReference type="ARBA" id="ARBA00022737"/>
    </source>
</evidence>
<feature type="repeat" description="Pumilio" evidence="5">
    <location>
        <begin position="708"/>
        <end position="744"/>
    </location>
</feature>
<feature type="region of interest" description="Disordered" evidence="6">
    <location>
        <begin position="933"/>
        <end position="986"/>
    </location>
</feature>
<dbReference type="PANTHER" id="PTHR13102:SF0">
    <property type="entry name" value="NUCLEOLAR PROTEIN 9"/>
    <property type="match status" value="1"/>
</dbReference>
<dbReference type="InterPro" id="IPR011989">
    <property type="entry name" value="ARM-like"/>
</dbReference>
<dbReference type="GO" id="GO:0000056">
    <property type="term" value="P:ribosomal small subunit export from nucleus"/>
    <property type="evidence" value="ECO:0007669"/>
    <property type="project" value="TreeGrafter"/>
</dbReference>
<dbReference type="SUPFAM" id="SSF48371">
    <property type="entry name" value="ARM repeat"/>
    <property type="match status" value="2"/>
</dbReference>
<feature type="compositionally biased region" description="Basic and acidic residues" evidence="6">
    <location>
        <begin position="189"/>
        <end position="210"/>
    </location>
</feature>
<dbReference type="GO" id="GO:0000447">
    <property type="term" value="P:endonucleolytic cleavage in ITS1 to separate SSU-rRNA from 5.8S rRNA and LSU-rRNA from tricistronic rRNA transcript (SSU-rRNA, 5.8S rRNA, LSU-rRNA)"/>
    <property type="evidence" value="ECO:0007669"/>
    <property type="project" value="TreeGrafter"/>
</dbReference>
<evidence type="ECO:0000256" key="5">
    <source>
        <dbReference type="PROSITE-ProRule" id="PRU00317"/>
    </source>
</evidence>
<dbReference type="PANTHER" id="PTHR13102">
    <property type="entry name" value="NUCLEOLAR PROTEIN 9"/>
    <property type="match status" value="1"/>
</dbReference>
<feature type="compositionally biased region" description="Low complexity" evidence="6">
    <location>
        <begin position="88"/>
        <end position="99"/>
    </location>
</feature>
<feature type="compositionally biased region" description="Basic and acidic residues" evidence="6">
    <location>
        <begin position="158"/>
        <end position="171"/>
    </location>
</feature>
<sequence>MADQVDAQDPEKLQTKKKPRRGKRGGAAVKANAATTEASDAVAVKVEAALPVTVKAEVKTETAVETNDQPIGHAQAEETTDHADHDTSAAGASNSNANAKKPRRGKRGGNAKKEKEVAALSAQAEEEYPAFDVIEDSTAAVEGEAEEGNEDAAAKLARKLEQKSRYTHAQDENGNDEQFSRRAPGSTYKDSDKPLPHRDPSLPDQPELGRVDPDVQEYFISIEKMLDENDFEADEDRVLFIQNVYREVGANDVKLAADSDCSRVLEKLIRLSTDVQVRRLMRSFNGMFSELFRHRFASHVTQTLLSLVADIVEREQIHGLAPETDEDASDETVVEAQGPLPSMEELFTSMCEELSNQWIQLMTDPWGSHLVRAVLNVASGDALVSASSTSMRSKKSQKYNAKNNMTGPAGPSQKTQDRKGGAGNKKRKVPQSFGGVLEGITQNVLQNMKEYEIRTFCAHAVANPVLQILVAIKPSGQELINSIIEVDADNNYAFMDSLIMDTVGSHLCEKILANATPVAFHSLYTRHFKGKLASLCSHHVANFVVQHLIANTRNGTQLRVLLEEILGEEGTGVEKLFFRNRAGVVTKILEACVKHNACQKPVLESFISAFHANTPEQLKSMTQLVMHQQTYEDFETAPRKDFDYHGAIMVEHLLQFSEEHAKIFVDSFMNIPSNVTYSWLTTPLGSRIYEKVLRCPATPLKAKKKLLHILDSNYAVMAADKYGSYVVDACWSVADIEAKERIAEELSRSKAMLEASFTGKFILKNCRIEAFRREGREAWAEKVTGVDRKREMFKEFEDVVVPAEDAAAAEDGEGAGGDHSAADRIAAQENSLWTSTNYNDTMAALGFRQSANAPKSKTEKKIKAKATGDDAELEDAEKLLMNDDAVKGKKKKRGGDDIDELFKQGAKKARGQLDEAEEPTASLSAAAMEIDLAPIDSHSKSTKKKSQTDDGIDSVLQALAATGKGSKGGSSGDKKPKEKKRKKFES</sequence>
<dbReference type="InterPro" id="IPR040000">
    <property type="entry name" value="NOP9"/>
</dbReference>
<feature type="compositionally biased region" description="Basic residues" evidence="6">
    <location>
        <begin position="15"/>
        <end position="24"/>
    </location>
</feature>
<feature type="compositionally biased region" description="Basic and acidic residues" evidence="6">
    <location>
        <begin position="75"/>
        <end position="87"/>
    </location>
</feature>
<dbReference type="GO" id="GO:0000480">
    <property type="term" value="P:endonucleolytic cleavage in 5'-ETS of tricistronic rRNA transcript (SSU-rRNA, 5.8S rRNA, LSU-rRNA)"/>
    <property type="evidence" value="ECO:0007669"/>
    <property type="project" value="TreeGrafter"/>
</dbReference>
<dbReference type="InterPro" id="IPR016024">
    <property type="entry name" value="ARM-type_fold"/>
</dbReference>
<dbReference type="InterPro" id="IPR001313">
    <property type="entry name" value="Pumilio_RNA-bd_rpt"/>
</dbReference>